<feature type="compositionally biased region" description="Polar residues" evidence="2">
    <location>
        <begin position="279"/>
        <end position="297"/>
    </location>
</feature>
<dbReference type="EMBL" id="MU003876">
    <property type="protein sequence ID" value="KAF2716426.1"/>
    <property type="molecule type" value="Genomic_DNA"/>
</dbReference>
<dbReference type="OrthoDB" id="265761at2759"/>
<dbReference type="PANTHER" id="PTHR12475:SF4">
    <property type="entry name" value="PROTEIN THEM6"/>
    <property type="match status" value="1"/>
</dbReference>
<dbReference type="PANTHER" id="PTHR12475">
    <property type="match status" value="1"/>
</dbReference>
<dbReference type="Proteomes" id="UP000799441">
    <property type="component" value="Unassembled WGS sequence"/>
</dbReference>
<dbReference type="SUPFAM" id="SSF54637">
    <property type="entry name" value="Thioesterase/thiol ester dehydrase-isomerase"/>
    <property type="match status" value="1"/>
</dbReference>
<reference evidence="4" key="1">
    <citation type="journal article" date="2020" name="Stud. Mycol.">
        <title>101 Dothideomycetes genomes: a test case for predicting lifestyles and emergence of pathogens.</title>
        <authorList>
            <person name="Haridas S."/>
            <person name="Albert R."/>
            <person name="Binder M."/>
            <person name="Bloem J."/>
            <person name="Labutti K."/>
            <person name="Salamov A."/>
            <person name="Andreopoulos B."/>
            <person name="Baker S."/>
            <person name="Barry K."/>
            <person name="Bills G."/>
            <person name="Bluhm B."/>
            <person name="Cannon C."/>
            <person name="Castanera R."/>
            <person name="Culley D."/>
            <person name="Daum C."/>
            <person name="Ezra D."/>
            <person name="Gonzalez J."/>
            <person name="Henrissat B."/>
            <person name="Kuo A."/>
            <person name="Liang C."/>
            <person name="Lipzen A."/>
            <person name="Lutzoni F."/>
            <person name="Magnuson J."/>
            <person name="Mondo S."/>
            <person name="Nolan M."/>
            <person name="Ohm R."/>
            <person name="Pangilinan J."/>
            <person name="Park H.-J."/>
            <person name="Ramirez L."/>
            <person name="Alfaro M."/>
            <person name="Sun H."/>
            <person name="Tritt A."/>
            <person name="Yoshinaga Y."/>
            <person name="Zwiers L.-H."/>
            <person name="Turgeon B."/>
            <person name="Goodwin S."/>
            <person name="Spatafora J."/>
            <person name="Crous P."/>
            <person name="Grigoriev I."/>
        </authorList>
    </citation>
    <scope>NUCLEOTIDE SEQUENCE</scope>
    <source>
        <strain evidence="4">CBS 116435</strain>
    </source>
</reference>
<keyword evidence="5" id="KW-1185">Reference proteome</keyword>
<dbReference type="InterPro" id="IPR051490">
    <property type="entry name" value="THEM6_lcsJ_thioesterase"/>
</dbReference>
<accession>A0A9P4Q146</accession>
<dbReference type="InterPro" id="IPR029069">
    <property type="entry name" value="HotDog_dom_sf"/>
</dbReference>
<dbReference type="AlphaFoldDB" id="A0A9P4Q146"/>
<organism evidence="4 5">
    <name type="scientific">Polychaeton citri CBS 116435</name>
    <dbReference type="NCBI Taxonomy" id="1314669"/>
    <lineage>
        <taxon>Eukaryota</taxon>
        <taxon>Fungi</taxon>
        <taxon>Dikarya</taxon>
        <taxon>Ascomycota</taxon>
        <taxon>Pezizomycotina</taxon>
        <taxon>Dothideomycetes</taxon>
        <taxon>Dothideomycetidae</taxon>
        <taxon>Capnodiales</taxon>
        <taxon>Capnodiaceae</taxon>
        <taxon>Polychaeton</taxon>
    </lineage>
</organism>
<gene>
    <name evidence="4" type="ORF">K431DRAFT_307804</name>
</gene>
<evidence type="ECO:0000313" key="4">
    <source>
        <dbReference type="EMBL" id="KAF2716426.1"/>
    </source>
</evidence>
<keyword evidence="3" id="KW-1133">Transmembrane helix</keyword>
<feature type="region of interest" description="Disordered" evidence="2">
    <location>
        <begin position="262"/>
        <end position="303"/>
    </location>
</feature>
<proteinExistence type="inferred from homology"/>
<dbReference type="Pfam" id="PF13279">
    <property type="entry name" value="4HBT_2"/>
    <property type="match status" value="1"/>
</dbReference>
<keyword evidence="3" id="KW-0472">Membrane</keyword>
<name>A0A9P4Q146_9PEZI</name>
<evidence type="ECO:0000313" key="5">
    <source>
        <dbReference type="Proteomes" id="UP000799441"/>
    </source>
</evidence>
<protein>
    <submittedName>
        <fullName evidence="4">4HBT like protein</fullName>
    </submittedName>
</protein>
<feature type="transmembrane region" description="Helical" evidence="3">
    <location>
        <begin position="40"/>
        <end position="59"/>
    </location>
</feature>
<keyword evidence="3" id="KW-0812">Transmembrane</keyword>
<dbReference type="CDD" id="cd00586">
    <property type="entry name" value="4HBT"/>
    <property type="match status" value="1"/>
</dbReference>
<evidence type="ECO:0000256" key="1">
    <source>
        <dbReference type="ARBA" id="ARBA00038476"/>
    </source>
</evidence>
<comment type="caution">
    <text evidence="4">The sequence shown here is derived from an EMBL/GenBank/DDBJ whole genome shotgun (WGS) entry which is preliminary data.</text>
</comment>
<evidence type="ECO:0000256" key="3">
    <source>
        <dbReference type="SAM" id="Phobius"/>
    </source>
</evidence>
<evidence type="ECO:0000256" key="2">
    <source>
        <dbReference type="SAM" id="MobiDB-lite"/>
    </source>
</evidence>
<sequence length="368" mass="40728">MAGTLSLGAALAGVTAVPALRHTLSRYIGGANVANNLFKILVFIFAFINLKNLPFIWHYRVFKGIIYQIQLNKAEQKPKHLFSPLITSSYNSLYDSDYNFHKSNSTYFADLDVARAHTVACIVKTGLKRLNRGDEIGMPNDTASAGGKYYVALGGVSCTFHRQIEPLQRYDIYTRVLSWDRKWLYLVSHIVKKGAIKPGSYALQPWKKSKRRAAKSQDEVAGNSGEEEDLKKYIFATSIAKYVAKKGRRTINPEIILERSNLLPPRPAGMGLPPRAESASPTPSETQSGASQDNGLTSPEAVAAQVSSRLISSEPHLNGSISADGWTWDDMEKERLRGLTMANHFDALAGLTEELKADDVLGQYGDWF</sequence>
<comment type="similarity">
    <text evidence="1">Belongs to the lcsJ thioesterase family.</text>
</comment>